<evidence type="ECO:0000256" key="1">
    <source>
        <dbReference type="SAM" id="MobiDB-lite"/>
    </source>
</evidence>
<evidence type="ECO:0000313" key="3">
    <source>
        <dbReference type="Proteomes" id="UP000830671"/>
    </source>
</evidence>
<reference evidence="2" key="1">
    <citation type="journal article" date="2021" name="Mol. Plant Microbe Interact.">
        <title>Complete Genome Sequence of the Plant-Pathogenic Fungus Colletotrichum lupini.</title>
        <authorList>
            <person name="Baroncelli R."/>
            <person name="Pensec F."/>
            <person name="Da Lio D."/>
            <person name="Boufleur T."/>
            <person name="Vicente I."/>
            <person name="Sarrocco S."/>
            <person name="Picot A."/>
            <person name="Baraldi E."/>
            <person name="Sukno S."/>
            <person name="Thon M."/>
            <person name="Le Floch G."/>
        </authorList>
    </citation>
    <scope>NUCLEOTIDE SEQUENCE</scope>
    <source>
        <strain evidence="2">IMI 504893</strain>
    </source>
</reference>
<dbReference type="RefSeq" id="XP_049146309.1">
    <property type="nucleotide sequence ID" value="XM_049289164.1"/>
</dbReference>
<dbReference type="KEGG" id="clup:CLUP02_10188"/>
<gene>
    <name evidence="2" type="ORF">CLUP02_10188</name>
</gene>
<organism evidence="2 3">
    <name type="scientific">Colletotrichum lupini</name>
    <dbReference type="NCBI Taxonomy" id="145971"/>
    <lineage>
        <taxon>Eukaryota</taxon>
        <taxon>Fungi</taxon>
        <taxon>Dikarya</taxon>
        <taxon>Ascomycota</taxon>
        <taxon>Pezizomycotina</taxon>
        <taxon>Sordariomycetes</taxon>
        <taxon>Hypocreomycetidae</taxon>
        <taxon>Glomerellales</taxon>
        <taxon>Glomerellaceae</taxon>
        <taxon>Colletotrichum</taxon>
        <taxon>Colletotrichum acutatum species complex</taxon>
    </lineage>
</organism>
<accession>A0A9Q8SXZ5</accession>
<feature type="compositionally biased region" description="Basic and acidic residues" evidence="1">
    <location>
        <begin position="207"/>
        <end position="231"/>
    </location>
</feature>
<proteinExistence type="predicted"/>
<keyword evidence="3" id="KW-1185">Reference proteome</keyword>
<dbReference type="EMBL" id="CP019477">
    <property type="protein sequence ID" value="UQC84692.1"/>
    <property type="molecule type" value="Genomic_DNA"/>
</dbReference>
<name>A0A9Q8SXZ5_9PEZI</name>
<feature type="compositionally biased region" description="Gly residues" evidence="1">
    <location>
        <begin position="196"/>
        <end position="205"/>
    </location>
</feature>
<dbReference type="Proteomes" id="UP000830671">
    <property type="component" value="Chromosome 5"/>
</dbReference>
<protein>
    <submittedName>
        <fullName evidence="2">Uncharacterized protein</fullName>
    </submittedName>
</protein>
<dbReference type="GeneID" id="73344174"/>
<feature type="region of interest" description="Disordered" evidence="1">
    <location>
        <begin position="196"/>
        <end position="251"/>
    </location>
</feature>
<sequence length="291" mass="31898">MPVYVKTKTCVRRRRYCNAVPSHASAARLKMLDRSLVGLDALRDRRWTCRPQGDADWQASTNDIRSCQTALGKCVDLLRESRDDGICKTFGAPEGSGIVQRAIGFIHLAMMSARVSVQTIVRDVGSEMGHSLLAFPLDQVIMPLLMRGRDGSIPVWSHKASNLDLSAMRQFEEVNDERHEPRFAFRHVARGNYGMNGGHSAGMGGSREAEIPPGKETRAHNRSDVPPRKVPFESGTPLNVKAGESPNGSSVDGPSCVSVLMLVDCWPIFFQITARSKSASGPRIDAAVLTR</sequence>
<evidence type="ECO:0000313" key="2">
    <source>
        <dbReference type="EMBL" id="UQC84692.1"/>
    </source>
</evidence>
<dbReference type="AlphaFoldDB" id="A0A9Q8SXZ5"/>